<dbReference type="SUPFAM" id="SSF52540">
    <property type="entry name" value="P-loop containing nucleoside triphosphate hydrolases"/>
    <property type="match status" value="1"/>
</dbReference>
<evidence type="ECO:0000256" key="3">
    <source>
        <dbReference type="ARBA" id="ARBA00011296"/>
    </source>
</evidence>
<dbReference type="GO" id="GO:0003677">
    <property type="term" value="F:DNA binding"/>
    <property type="evidence" value="ECO:0007669"/>
    <property type="project" value="UniProtKB-KW"/>
</dbReference>
<dbReference type="RefSeq" id="WP_069177040.1">
    <property type="nucleotide sequence ID" value="NZ_CP017037.1"/>
</dbReference>
<dbReference type="PANTHER" id="PTHR30195:SF16">
    <property type="entry name" value="TYPE I RESTRICTION ENZYME ENDONUCLEASE SUBUNIT"/>
    <property type="match status" value="1"/>
</dbReference>
<dbReference type="InterPro" id="IPR040980">
    <property type="entry name" value="SWI2_SNF2"/>
</dbReference>
<dbReference type="STRING" id="39950.BCB69_03780"/>
<evidence type="ECO:0000256" key="9">
    <source>
        <dbReference type="ARBA" id="ARBA00022840"/>
    </source>
</evidence>
<keyword evidence="13" id="KW-0347">Helicase</keyword>
<evidence type="ECO:0000256" key="11">
    <source>
        <dbReference type="RuleBase" id="RU364115"/>
    </source>
</evidence>
<dbReference type="Pfam" id="PF12008">
    <property type="entry name" value="EcoR124_C"/>
    <property type="match status" value="1"/>
</dbReference>
<keyword evidence="8 11" id="KW-0378">Hydrolase</keyword>
<keyword evidence="7" id="KW-0255">Endonuclease</keyword>
<dbReference type="EMBL" id="CP017037">
    <property type="protein sequence ID" value="AOH39159.1"/>
    <property type="molecule type" value="Genomic_DNA"/>
</dbReference>
<accession>A0A1B3WDX6</accession>
<dbReference type="PANTHER" id="PTHR30195">
    <property type="entry name" value="TYPE I SITE-SPECIFIC DEOXYRIBONUCLEASE PROTEIN SUBUNIT M AND R"/>
    <property type="match status" value="1"/>
</dbReference>
<keyword evidence="6 11" id="KW-0680">Restriction system</keyword>
<comment type="catalytic activity">
    <reaction evidence="1 11">
        <text>Endonucleolytic cleavage of DNA to give random double-stranded fragments with terminal 5'-phosphates, ATP is simultaneously hydrolyzed.</text>
        <dbReference type="EC" id="3.1.21.3"/>
    </reaction>
</comment>
<keyword evidence="10 11" id="KW-0238">DNA-binding</keyword>
<dbReference type="PROSITE" id="PS51192">
    <property type="entry name" value="HELICASE_ATP_BIND_1"/>
    <property type="match status" value="1"/>
</dbReference>
<dbReference type="Pfam" id="PF22679">
    <property type="entry name" value="T1R_D3-like"/>
    <property type="match status" value="1"/>
</dbReference>
<dbReference type="Proteomes" id="UP000094757">
    <property type="component" value="Chromosome"/>
</dbReference>
<sequence>MSEVRQEYKTIAEMTNGIILANFKKSNYVGETSYQTEAQLEANMIENLVSQGYERLVINSQEELYANLKVQIERLNGVEFTSAEWGRFLQEYLDAPNDGMIEKTRKVQENHIYDFIFDDGHLKNIKIIDKKNIHNNFLQVTNQVQQTGSHHNRYDVTVLVNGLPLVHIELKKRGVNLHEAFNQIHRYSKESFNIENSLYKYVQIFVISNGTYTRYFANTTAQNKNNYEFTCEWADARNQVIRDLEDFTRTFFEKRVLLEVLTKYCIFDCNNTLLVMRPYQIAATERILWKIKSSYENKRAGTTGAGGFIWHTTGSGKTLTSFKTARLATALDFIDKVFFVVDRKDLDYQTMKEYQKFQENSVNGSKDTKELKRSIEKDDDRIIVTTIQKLNEFVKKNPVHEIYDKHCVLIFDECHRSQFGDAQKNIRKAFNKYYQFGFTGTPIFPENSIGGDTTAGIFGAQLHSYVITDAIRDGKVLKFKVDYNNITPFSKSAEKEKDDKKLAKLEKKLLLHPERIAEITKHILTIFNTKTHRNEFYNVKERRLNGFNAMFAVQSVEAAKSYYEEFEKQQAELPKEKRLKVTTIYSFAPNEEQTAIGEISEENFDVSAMNSSAKEFLDKVISNYNQSFQTNYSTQGNEFQNYYKDLSQRVKNKEVDLLIVVGMFLTGFDAPTLNTLFVDKNLRYHGLIQAFSRTNRILNKVKAFGNIVCFRDLQQATEDAIKTFGDENSVNVILEKSYSEYIEGFKDEETGRFVKGYKDLCNEIICKFPDPTSIILDSEKKEFAELFGELLKAENVLKNFDEFESFETIISERQMQDMKSVYVDIRERVLLSQCQSVSDEEQVDFSDIEFQIDLLKTDEINLDYILALILDKSKEHNDIESLKAEVRRVIRSSLGTRAKEELVIDFINQTNLSELKNTDDILESFYSFAKKEKENTVNKLVEDERLKEISKRFINRAINKGYVEYAGDELDQIIPPTSRRQGAREKKKESVLEKIKRIVEVFIGI</sequence>
<evidence type="ECO:0000256" key="6">
    <source>
        <dbReference type="ARBA" id="ARBA00022747"/>
    </source>
</evidence>
<evidence type="ECO:0000259" key="12">
    <source>
        <dbReference type="PROSITE" id="PS51192"/>
    </source>
</evidence>
<dbReference type="EC" id="3.1.21.3" evidence="11"/>
<dbReference type="InterPro" id="IPR014001">
    <property type="entry name" value="Helicase_ATP-bd"/>
</dbReference>
<dbReference type="Gene3D" id="1.20.58.2040">
    <property type="match status" value="1"/>
</dbReference>
<comment type="subunit">
    <text evidence="3 11">The type I restriction/modification system is composed of three polypeptides R, M and S.</text>
</comment>
<keyword evidence="9 11" id="KW-0067">ATP-binding</keyword>
<dbReference type="REBASE" id="154991">
    <property type="entry name" value="Dpn677IIP"/>
</dbReference>
<protein>
    <recommendedName>
        <fullName evidence="11">Type I restriction enzyme endonuclease subunit</fullName>
        <shortName evidence="11">R protein</shortName>
        <ecNumber evidence="11">3.1.21.3</ecNumber>
    </recommendedName>
    <alternativeName>
        <fullName evidence="11">Type-1 restriction enzyme R protein</fullName>
    </alternativeName>
</protein>
<evidence type="ECO:0000256" key="10">
    <source>
        <dbReference type="ARBA" id="ARBA00023125"/>
    </source>
</evidence>
<comment type="function">
    <text evidence="11">Subunit R is required for both nuclease and ATPase activities, but not for modification.</text>
</comment>
<dbReference type="Pfam" id="PF18766">
    <property type="entry name" value="SWI2_SNF2"/>
    <property type="match status" value="1"/>
</dbReference>
<evidence type="ECO:0000256" key="2">
    <source>
        <dbReference type="ARBA" id="ARBA00008598"/>
    </source>
</evidence>
<dbReference type="CDD" id="cd18800">
    <property type="entry name" value="SF2_C_EcoR124I-like"/>
    <property type="match status" value="1"/>
</dbReference>
<dbReference type="AlphaFoldDB" id="A0A1B3WDX6"/>
<dbReference type="GO" id="GO:0009307">
    <property type="term" value="P:DNA restriction-modification system"/>
    <property type="evidence" value="ECO:0007669"/>
    <property type="project" value="UniProtKB-KW"/>
</dbReference>
<evidence type="ECO:0000256" key="4">
    <source>
        <dbReference type="ARBA" id="ARBA00022722"/>
    </source>
</evidence>
<evidence type="ECO:0000256" key="7">
    <source>
        <dbReference type="ARBA" id="ARBA00022759"/>
    </source>
</evidence>
<evidence type="ECO:0000313" key="13">
    <source>
        <dbReference type="EMBL" id="AOH39159.1"/>
    </source>
</evidence>
<organism evidence="13 14">
    <name type="scientific">Dialister pneumosintes</name>
    <dbReference type="NCBI Taxonomy" id="39950"/>
    <lineage>
        <taxon>Bacteria</taxon>
        <taxon>Bacillati</taxon>
        <taxon>Bacillota</taxon>
        <taxon>Negativicutes</taxon>
        <taxon>Veillonellales</taxon>
        <taxon>Veillonellaceae</taxon>
        <taxon>Dialister</taxon>
    </lineage>
</organism>
<dbReference type="CDD" id="cd22332">
    <property type="entry name" value="HsdR_N"/>
    <property type="match status" value="1"/>
</dbReference>
<evidence type="ECO:0000256" key="8">
    <source>
        <dbReference type="ARBA" id="ARBA00022801"/>
    </source>
</evidence>
<dbReference type="InterPro" id="IPR027417">
    <property type="entry name" value="P-loop_NTPase"/>
</dbReference>
<evidence type="ECO:0000313" key="14">
    <source>
        <dbReference type="Proteomes" id="UP000094757"/>
    </source>
</evidence>
<keyword evidence="4" id="KW-0540">Nuclease</keyword>
<comment type="similarity">
    <text evidence="2 11">Belongs to the HsdR family.</text>
</comment>
<dbReference type="KEGG" id="dpn:BCB69_03780"/>
<dbReference type="SMART" id="SM00487">
    <property type="entry name" value="DEXDc"/>
    <property type="match status" value="1"/>
</dbReference>
<evidence type="ECO:0000256" key="5">
    <source>
        <dbReference type="ARBA" id="ARBA00022741"/>
    </source>
</evidence>
<dbReference type="NCBIfam" id="TIGR00348">
    <property type="entry name" value="hsdR"/>
    <property type="match status" value="1"/>
</dbReference>
<dbReference type="InterPro" id="IPR004473">
    <property type="entry name" value="Restrct_endonuc_typeI_HsdR"/>
</dbReference>
<dbReference type="GO" id="GO:0004386">
    <property type="term" value="F:helicase activity"/>
    <property type="evidence" value="ECO:0007669"/>
    <property type="project" value="UniProtKB-KW"/>
</dbReference>
<keyword evidence="5 11" id="KW-0547">Nucleotide-binding</keyword>
<dbReference type="CDD" id="cd18030">
    <property type="entry name" value="DEXHc_RE_I_HsdR"/>
    <property type="match status" value="1"/>
</dbReference>
<dbReference type="InterPro" id="IPR051268">
    <property type="entry name" value="Type-I_R_enzyme_R_subunit"/>
</dbReference>
<proteinExistence type="inferred from homology"/>
<dbReference type="Gene3D" id="3.90.1570.50">
    <property type="match status" value="2"/>
</dbReference>
<name>A0A1B3WDX6_9FIRM</name>
<dbReference type="InterPro" id="IPR055180">
    <property type="entry name" value="HsdR_RecA-like_helicase_dom_2"/>
</dbReference>
<reference evidence="14" key="1">
    <citation type="submission" date="2016-08" db="EMBL/GenBank/DDBJ databases">
        <authorList>
            <person name="Holder M.E."/>
            <person name="Ajami N.J."/>
            <person name="Petrosino J.F."/>
        </authorList>
    </citation>
    <scope>NUCLEOTIDE SEQUENCE [LARGE SCALE GENOMIC DNA]</scope>
    <source>
        <strain evidence="14">F0677</strain>
    </source>
</reference>
<dbReference type="InterPro" id="IPR007409">
    <property type="entry name" value="Restrct_endonuc_type1_HsdR_N"/>
</dbReference>
<dbReference type="GO" id="GO:0005524">
    <property type="term" value="F:ATP binding"/>
    <property type="evidence" value="ECO:0007669"/>
    <property type="project" value="UniProtKB-KW"/>
</dbReference>
<dbReference type="Pfam" id="PF04313">
    <property type="entry name" value="HSDR_N"/>
    <property type="match status" value="1"/>
</dbReference>
<dbReference type="Gene3D" id="3.40.50.300">
    <property type="entry name" value="P-loop containing nucleotide triphosphate hydrolases"/>
    <property type="match status" value="2"/>
</dbReference>
<feature type="domain" description="Helicase ATP-binding" evidence="12">
    <location>
        <begin position="298"/>
        <end position="443"/>
    </location>
</feature>
<dbReference type="InterPro" id="IPR022625">
    <property type="entry name" value="TypeI_RM_Rsu_C"/>
</dbReference>
<dbReference type="GO" id="GO:0009035">
    <property type="term" value="F:type I site-specific deoxyribonuclease activity"/>
    <property type="evidence" value="ECO:0007669"/>
    <property type="project" value="UniProtKB-EC"/>
</dbReference>
<gene>
    <name evidence="13" type="ORF">BCB69_03780</name>
</gene>
<evidence type="ECO:0000256" key="1">
    <source>
        <dbReference type="ARBA" id="ARBA00000851"/>
    </source>
</evidence>